<protein>
    <submittedName>
        <fullName evidence="8">PTS system glucose-specific EIIA component</fullName>
    </submittedName>
</protein>
<sequence>MWLFDLMTTKKTVQPEQGRIYAPASGQVIPLEEIPDKAFSSGILGKGIGIVPDGNVIAAPINGTLTAFAQTGHAIGITSEDGAELIIHVGIDTVEMNGDGFRPLAQKGDKVCCGQKLLKFSRQKIEDAGYSPIIGFTVSNSDEMEAVTFDSTGFAAIGDAIGQYAVAAKQG</sequence>
<comment type="subcellular location">
    <subcellularLocation>
        <location evidence="1">Cytoplasm</location>
    </subcellularLocation>
</comment>
<accession>A0A645EYY0</accession>
<dbReference type="InterPro" id="IPR011055">
    <property type="entry name" value="Dup_hybrid_motif"/>
</dbReference>
<evidence type="ECO:0000259" key="7">
    <source>
        <dbReference type="PROSITE" id="PS51093"/>
    </source>
</evidence>
<dbReference type="NCBIfam" id="TIGR00830">
    <property type="entry name" value="PTBA"/>
    <property type="match status" value="1"/>
</dbReference>
<dbReference type="PROSITE" id="PS51093">
    <property type="entry name" value="PTS_EIIA_TYPE_1"/>
    <property type="match status" value="1"/>
</dbReference>
<dbReference type="InterPro" id="IPR001127">
    <property type="entry name" value="PTS_EIIA_1_perm"/>
</dbReference>
<dbReference type="GO" id="GO:0009401">
    <property type="term" value="P:phosphoenolpyruvate-dependent sugar phosphotransferase system"/>
    <property type="evidence" value="ECO:0007669"/>
    <property type="project" value="UniProtKB-KW"/>
</dbReference>
<keyword evidence="3" id="KW-0762">Sugar transport</keyword>
<evidence type="ECO:0000256" key="1">
    <source>
        <dbReference type="ARBA" id="ARBA00004496"/>
    </source>
</evidence>
<dbReference type="Gene3D" id="2.70.70.10">
    <property type="entry name" value="Glucose Permease (Domain IIA)"/>
    <property type="match status" value="1"/>
</dbReference>
<dbReference type="InterPro" id="IPR050890">
    <property type="entry name" value="PTS_EIIA_component"/>
</dbReference>
<evidence type="ECO:0000256" key="5">
    <source>
        <dbReference type="ARBA" id="ARBA00022683"/>
    </source>
</evidence>
<dbReference type="GO" id="GO:0016301">
    <property type="term" value="F:kinase activity"/>
    <property type="evidence" value="ECO:0007669"/>
    <property type="project" value="UniProtKB-KW"/>
</dbReference>
<evidence type="ECO:0000256" key="4">
    <source>
        <dbReference type="ARBA" id="ARBA00022679"/>
    </source>
</evidence>
<evidence type="ECO:0000313" key="8">
    <source>
        <dbReference type="EMBL" id="MPN06680.1"/>
    </source>
</evidence>
<reference evidence="8" key="1">
    <citation type="submission" date="2019-08" db="EMBL/GenBank/DDBJ databases">
        <authorList>
            <person name="Kucharzyk K."/>
            <person name="Murdoch R.W."/>
            <person name="Higgins S."/>
            <person name="Loffler F."/>
        </authorList>
    </citation>
    <scope>NUCLEOTIDE SEQUENCE</scope>
</reference>
<feature type="domain" description="PTS EIIA type-1" evidence="7">
    <location>
        <begin position="36"/>
        <end position="140"/>
    </location>
</feature>
<dbReference type="EMBL" id="VSSQ01052606">
    <property type="protein sequence ID" value="MPN06680.1"/>
    <property type="molecule type" value="Genomic_DNA"/>
</dbReference>
<dbReference type="AlphaFoldDB" id="A0A645EYY0"/>
<keyword evidence="4" id="KW-0808">Transferase</keyword>
<dbReference type="PROSITE" id="PS00371">
    <property type="entry name" value="PTS_EIIA_TYPE_1_HIS"/>
    <property type="match status" value="1"/>
</dbReference>
<comment type="caution">
    <text evidence="8">The sequence shown here is derived from an EMBL/GenBank/DDBJ whole genome shotgun (WGS) entry which is preliminary data.</text>
</comment>
<dbReference type="PANTHER" id="PTHR45008">
    <property type="entry name" value="PTS SYSTEM GLUCOSE-SPECIFIC EIIA COMPONENT"/>
    <property type="match status" value="1"/>
</dbReference>
<keyword evidence="6" id="KW-0418">Kinase</keyword>
<name>A0A645EYY0_9ZZZZ</name>
<evidence type="ECO:0000256" key="6">
    <source>
        <dbReference type="ARBA" id="ARBA00022777"/>
    </source>
</evidence>
<dbReference type="FunFam" id="2.70.70.10:FF:000001">
    <property type="entry name" value="PTS system glucose-specific IIA component"/>
    <property type="match status" value="1"/>
</dbReference>
<dbReference type="PANTHER" id="PTHR45008:SF1">
    <property type="entry name" value="PTS SYSTEM GLUCOSE-SPECIFIC EIIA COMPONENT"/>
    <property type="match status" value="1"/>
</dbReference>
<evidence type="ECO:0000256" key="3">
    <source>
        <dbReference type="ARBA" id="ARBA00022597"/>
    </source>
</evidence>
<keyword evidence="5" id="KW-0598">Phosphotransferase system</keyword>
<gene>
    <name evidence="8" type="primary">crr_8</name>
    <name evidence="8" type="ORF">SDC9_153936</name>
</gene>
<dbReference type="GO" id="GO:0005737">
    <property type="term" value="C:cytoplasm"/>
    <property type="evidence" value="ECO:0007669"/>
    <property type="project" value="UniProtKB-SubCell"/>
</dbReference>
<organism evidence="8">
    <name type="scientific">bioreactor metagenome</name>
    <dbReference type="NCBI Taxonomy" id="1076179"/>
    <lineage>
        <taxon>unclassified sequences</taxon>
        <taxon>metagenomes</taxon>
        <taxon>ecological metagenomes</taxon>
    </lineage>
</organism>
<keyword evidence="2" id="KW-0813">Transport</keyword>
<proteinExistence type="predicted"/>
<dbReference type="Pfam" id="PF00358">
    <property type="entry name" value="PTS_EIIA_1"/>
    <property type="match status" value="1"/>
</dbReference>
<dbReference type="SUPFAM" id="SSF51261">
    <property type="entry name" value="Duplicated hybrid motif"/>
    <property type="match status" value="1"/>
</dbReference>
<evidence type="ECO:0000256" key="2">
    <source>
        <dbReference type="ARBA" id="ARBA00022448"/>
    </source>
</evidence>